<keyword evidence="3" id="KW-1185">Reference proteome</keyword>
<dbReference type="AlphaFoldDB" id="A0A6S7LHU0"/>
<protein>
    <submittedName>
        <fullName evidence="2">Uncharacterized protein</fullName>
    </submittedName>
</protein>
<accession>A0A6S7LHU0</accession>
<dbReference type="Proteomes" id="UP001152795">
    <property type="component" value="Unassembled WGS sequence"/>
</dbReference>
<comment type="caution">
    <text evidence="2">The sequence shown here is derived from an EMBL/GenBank/DDBJ whole genome shotgun (WGS) entry which is preliminary data.</text>
</comment>
<name>A0A6S7LHU0_PARCT</name>
<reference evidence="2" key="1">
    <citation type="submission" date="2020-04" db="EMBL/GenBank/DDBJ databases">
        <authorList>
            <person name="Alioto T."/>
            <person name="Alioto T."/>
            <person name="Gomez Garrido J."/>
        </authorList>
    </citation>
    <scope>NUCLEOTIDE SEQUENCE</scope>
    <source>
        <strain evidence="2">A484AB</strain>
    </source>
</reference>
<gene>
    <name evidence="2" type="ORF">PACLA_8A082093</name>
</gene>
<organism evidence="2 3">
    <name type="scientific">Paramuricea clavata</name>
    <name type="common">Red gorgonian</name>
    <name type="synonym">Violescent sea-whip</name>
    <dbReference type="NCBI Taxonomy" id="317549"/>
    <lineage>
        <taxon>Eukaryota</taxon>
        <taxon>Metazoa</taxon>
        <taxon>Cnidaria</taxon>
        <taxon>Anthozoa</taxon>
        <taxon>Octocorallia</taxon>
        <taxon>Malacalcyonacea</taxon>
        <taxon>Plexauridae</taxon>
        <taxon>Paramuricea</taxon>
    </lineage>
</organism>
<sequence length="238" mass="26768">MLFTFRLGSIFQKHLTLGRSVGVISFVVFDGSPLPAKANEAAKRQRILDDTTSINLASGNLDPKSGVKVKVFIKNDNQNTTNEDQSASEETDNETNENERLEVDIIQIDPIPFPYKIPSFPVITVNLRKVKYICEGKEYEGLIKDEGPRSITLGHYACMSSCSIEIDNKSFLVLWELSRYLPANVPTTSGSDDNPTDELGEPYCLPFKVLLMIFQDRIPWKRRTSTNCMNTIDPSLLK</sequence>
<feature type="region of interest" description="Disordered" evidence="1">
    <location>
        <begin position="78"/>
        <end position="99"/>
    </location>
</feature>
<proteinExistence type="predicted"/>
<feature type="compositionally biased region" description="Acidic residues" evidence="1">
    <location>
        <begin position="86"/>
        <end position="96"/>
    </location>
</feature>
<dbReference type="EMBL" id="CACRXK020022439">
    <property type="protein sequence ID" value="CAB4036812.1"/>
    <property type="molecule type" value="Genomic_DNA"/>
</dbReference>
<evidence type="ECO:0000313" key="2">
    <source>
        <dbReference type="EMBL" id="CAB4036812.1"/>
    </source>
</evidence>
<evidence type="ECO:0000256" key="1">
    <source>
        <dbReference type="SAM" id="MobiDB-lite"/>
    </source>
</evidence>
<evidence type="ECO:0000313" key="3">
    <source>
        <dbReference type="Proteomes" id="UP001152795"/>
    </source>
</evidence>